<gene>
    <name evidence="1" type="ORF">WH47_01304</name>
</gene>
<organism evidence="1 2">
    <name type="scientific">Habropoda laboriosa</name>
    <dbReference type="NCBI Taxonomy" id="597456"/>
    <lineage>
        <taxon>Eukaryota</taxon>
        <taxon>Metazoa</taxon>
        <taxon>Ecdysozoa</taxon>
        <taxon>Arthropoda</taxon>
        <taxon>Hexapoda</taxon>
        <taxon>Insecta</taxon>
        <taxon>Pterygota</taxon>
        <taxon>Neoptera</taxon>
        <taxon>Endopterygota</taxon>
        <taxon>Hymenoptera</taxon>
        <taxon>Apocrita</taxon>
        <taxon>Aculeata</taxon>
        <taxon>Apoidea</taxon>
        <taxon>Anthophila</taxon>
        <taxon>Apidae</taxon>
        <taxon>Habropoda</taxon>
    </lineage>
</organism>
<evidence type="ECO:0000313" key="1">
    <source>
        <dbReference type="EMBL" id="KOC63989.1"/>
    </source>
</evidence>
<dbReference type="AlphaFoldDB" id="A0A0L7QZD2"/>
<dbReference type="Proteomes" id="UP000053825">
    <property type="component" value="Unassembled WGS sequence"/>
</dbReference>
<evidence type="ECO:0000313" key="2">
    <source>
        <dbReference type="Proteomes" id="UP000053825"/>
    </source>
</evidence>
<protein>
    <submittedName>
        <fullName evidence="1">Uncharacterized protein</fullName>
    </submittedName>
</protein>
<reference evidence="1 2" key="1">
    <citation type="submission" date="2015-07" db="EMBL/GenBank/DDBJ databases">
        <title>The genome of Habropoda laboriosa.</title>
        <authorList>
            <person name="Pan H."/>
            <person name="Kapheim K."/>
        </authorList>
    </citation>
    <scope>NUCLEOTIDE SEQUENCE [LARGE SCALE GENOMIC DNA]</scope>
    <source>
        <strain evidence="1">0110345459</strain>
    </source>
</reference>
<accession>A0A0L7QZD2</accession>
<dbReference type="GO" id="GO:0003676">
    <property type="term" value="F:nucleic acid binding"/>
    <property type="evidence" value="ECO:0007669"/>
    <property type="project" value="InterPro"/>
</dbReference>
<proteinExistence type="predicted"/>
<keyword evidence="2" id="KW-1185">Reference proteome</keyword>
<dbReference type="InterPro" id="IPR036397">
    <property type="entry name" value="RNaseH_sf"/>
</dbReference>
<name>A0A0L7QZD2_9HYME</name>
<dbReference type="EMBL" id="KQ414681">
    <property type="protein sequence ID" value="KOC63989.1"/>
    <property type="molecule type" value="Genomic_DNA"/>
</dbReference>
<dbReference type="Gene3D" id="3.30.420.10">
    <property type="entry name" value="Ribonuclease H-like superfamily/Ribonuclease H"/>
    <property type="match status" value="1"/>
</dbReference>
<sequence length="105" mass="12328">MKKDHIKIGSETLPFQDISKSRSADLSPSEFYLWGHLKILVHDSNTITTDNLRNQIIPACDKIRNKPETFDSLRQHLRRVNILDSVLDLCLYDRSFILRNSKIRY</sequence>